<dbReference type="InterPro" id="IPR010310">
    <property type="entry name" value="T7SS_ESAT-6-like"/>
</dbReference>
<dbReference type="EMBL" id="JAVALS010000007">
    <property type="protein sequence ID" value="MDP5227761.1"/>
    <property type="molecule type" value="Genomic_DNA"/>
</dbReference>
<comment type="similarity">
    <text evidence="1">Belongs to the WXG100 family.</text>
</comment>
<dbReference type="Proteomes" id="UP001232725">
    <property type="component" value="Unassembled WGS sequence"/>
</dbReference>
<dbReference type="InterPro" id="IPR036689">
    <property type="entry name" value="ESAT-6-like_sf"/>
</dbReference>
<sequence length="96" mass="10555">MSVISVDTEVLNAQAGRVRATAERTSADLKAMRMGLAELQSTWRGSASASFQALITEWTSMQGRVEANLAGIMQALDQAAYQYRDVEQLNTQRFLA</sequence>
<dbReference type="Pfam" id="PF06013">
    <property type="entry name" value="WXG100"/>
    <property type="match status" value="1"/>
</dbReference>
<accession>A0ABT9IQ85</accession>
<organism evidence="2 3">
    <name type="scientific">Arthrobacter horti</name>
    <dbReference type="NCBI Taxonomy" id="3068273"/>
    <lineage>
        <taxon>Bacteria</taxon>
        <taxon>Bacillati</taxon>
        <taxon>Actinomycetota</taxon>
        <taxon>Actinomycetes</taxon>
        <taxon>Micrococcales</taxon>
        <taxon>Micrococcaceae</taxon>
        <taxon>Arthrobacter</taxon>
    </lineage>
</organism>
<comment type="caution">
    <text evidence="2">The sequence shown here is derived from an EMBL/GenBank/DDBJ whole genome shotgun (WGS) entry which is preliminary data.</text>
</comment>
<name>A0ABT9IQ85_9MICC</name>
<dbReference type="RefSeq" id="WP_305996814.1">
    <property type="nucleotide sequence ID" value="NZ_JAVALS010000007.1"/>
</dbReference>
<evidence type="ECO:0000313" key="2">
    <source>
        <dbReference type="EMBL" id="MDP5227761.1"/>
    </source>
</evidence>
<reference evidence="2 3" key="1">
    <citation type="submission" date="2023-08" db="EMBL/GenBank/DDBJ databases">
        <title>Arthrobacter horti sp. nov., isolated from forest soil.</title>
        <authorList>
            <person name="Park M."/>
        </authorList>
    </citation>
    <scope>NUCLEOTIDE SEQUENCE [LARGE SCALE GENOMIC DNA]</scope>
    <source>
        <strain evidence="2 3">YJM1</strain>
    </source>
</reference>
<protein>
    <recommendedName>
        <fullName evidence="1">ESAT-6-like protein</fullName>
    </recommendedName>
</protein>
<evidence type="ECO:0000256" key="1">
    <source>
        <dbReference type="RuleBase" id="RU362001"/>
    </source>
</evidence>
<evidence type="ECO:0000313" key="3">
    <source>
        <dbReference type="Proteomes" id="UP001232725"/>
    </source>
</evidence>
<keyword evidence="3" id="KW-1185">Reference proteome</keyword>
<gene>
    <name evidence="2" type="ORF">Q9R02_11400</name>
</gene>
<dbReference type="SUPFAM" id="SSF140453">
    <property type="entry name" value="EsxAB dimer-like"/>
    <property type="match status" value="1"/>
</dbReference>
<proteinExistence type="inferred from homology"/>
<dbReference type="NCBIfam" id="TIGR03930">
    <property type="entry name" value="WXG100_ESAT6"/>
    <property type="match status" value="1"/>
</dbReference>
<dbReference type="Gene3D" id="1.10.287.1060">
    <property type="entry name" value="ESAT-6-like"/>
    <property type="match status" value="1"/>
</dbReference>